<dbReference type="Gene3D" id="3.40.50.300">
    <property type="entry name" value="P-loop containing nucleotide triphosphate hydrolases"/>
    <property type="match status" value="1"/>
</dbReference>
<dbReference type="InterPro" id="IPR036388">
    <property type="entry name" value="WH-like_DNA-bd_sf"/>
</dbReference>
<dbReference type="GO" id="GO:0003677">
    <property type="term" value="F:DNA binding"/>
    <property type="evidence" value="ECO:0007669"/>
    <property type="project" value="UniProtKB-UniRule"/>
</dbReference>
<dbReference type="InterPro" id="IPR016032">
    <property type="entry name" value="Sig_transdc_resp-reg_C-effctor"/>
</dbReference>
<evidence type="ECO:0000313" key="4">
    <source>
        <dbReference type="EMBL" id="MBB6252061.1"/>
    </source>
</evidence>
<evidence type="ECO:0000313" key="5">
    <source>
        <dbReference type="Proteomes" id="UP000539175"/>
    </source>
</evidence>
<dbReference type="CDD" id="cd00383">
    <property type="entry name" value="trans_reg_C"/>
    <property type="match status" value="1"/>
</dbReference>
<protein>
    <submittedName>
        <fullName evidence="4">Putative ATPase/DNA-binding winged helix-turn-helix (WHTH) protein</fullName>
    </submittedName>
</protein>
<dbReference type="GO" id="GO:0006355">
    <property type="term" value="P:regulation of DNA-templated transcription"/>
    <property type="evidence" value="ECO:0007669"/>
    <property type="project" value="InterPro"/>
</dbReference>
<gene>
    <name evidence="4" type="ORF">FHS74_002621</name>
</gene>
<name>A0A7X0EEH3_9PROT</name>
<evidence type="ECO:0000259" key="3">
    <source>
        <dbReference type="PROSITE" id="PS51755"/>
    </source>
</evidence>
<dbReference type="InterPro" id="IPR058852">
    <property type="entry name" value="HTH_77"/>
</dbReference>
<evidence type="ECO:0000256" key="2">
    <source>
        <dbReference type="PROSITE-ProRule" id="PRU01091"/>
    </source>
</evidence>
<feature type="DNA-binding region" description="OmpR/PhoB-type" evidence="2">
    <location>
        <begin position="21"/>
        <end position="123"/>
    </location>
</feature>
<comment type="caution">
    <text evidence="4">The sequence shown here is derived from an EMBL/GenBank/DDBJ whole genome shotgun (WGS) entry which is preliminary data.</text>
</comment>
<dbReference type="InterPro" id="IPR011990">
    <property type="entry name" value="TPR-like_helical_dom_sf"/>
</dbReference>
<dbReference type="Gene3D" id="1.25.40.10">
    <property type="entry name" value="Tetratricopeptide repeat domain"/>
    <property type="match status" value="2"/>
</dbReference>
<dbReference type="PRINTS" id="PR00364">
    <property type="entry name" value="DISEASERSIST"/>
</dbReference>
<dbReference type="RefSeq" id="WP_184801028.1">
    <property type="nucleotide sequence ID" value="NZ_JACIIZ010000006.1"/>
</dbReference>
<keyword evidence="1 2" id="KW-0238">DNA-binding</keyword>
<dbReference type="InterPro" id="IPR001867">
    <property type="entry name" value="OmpR/PhoB-type_DNA-bd"/>
</dbReference>
<dbReference type="PANTHER" id="PTHR47691">
    <property type="entry name" value="REGULATOR-RELATED"/>
    <property type="match status" value="1"/>
</dbReference>
<evidence type="ECO:0000256" key="1">
    <source>
        <dbReference type="ARBA" id="ARBA00023125"/>
    </source>
</evidence>
<dbReference type="SUPFAM" id="SSF46894">
    <property type="entry name" value="C-terminal effector domain of the bipartite response regulators"/>
    <property type="match status" value="1"/>
</dbReference>
<keyword evidence="5" id="KW-1185">Reference proteome</keyword>
<dbReference type="EMBL" id="JACIIZ010000006">
    <property type="protein sequence ID" value="MBB6252061.1"/>
    <property type="molecule type" value="Genomic_DNA"/>
</dbReference>
<proteinExistence type="predicted"/>
<dbReference type="Pfam" id="PF00486">
    <property type="entry name" value="Trans_reg_C"/>
    <property type="match status" value="1"/>
</dbReference>
<dbReference type="InterPro" id="IPR027417">
    <property type="entry name" value="P-loop_NTPase"/>
</dbReference>
<reference evidence="4 5" key="1">
    <citation type="submission" date="2020-08" db="EMBL/GenBank/DDBJ databases">
        <title>Genomic Encyclopedia of Type Strains, Phase IV (KMG-IV): sequencing the most valuable type-strain genomes for metagenomic binning, comparative biology and taxonomic classification.</title>
        <authorList>
            <person name="Goeker M."/>
        </authorList>
    </citation>
    <scope>NUCLEOTIDE SEQUENCE [LARGE SCALE GENOMIC DNA]</scope>
    <source>
        <strain evidence="4 5">DSM 22198</strain>
    </source>
</reference>
<dbReference type="AlphaFoldDB" id="A0A7X0EEH3"/>
<sequence>MSPSPDPSPSMPTPEASAPDEVVYRFGSFNLYPARQLLTADRPIAIGGRALDILTALVERAGAVVTKEELVSRTWPTTHVGENNLRVQVAKVRQALALYEQEGGRGDQPHILFVPGQGYRFARPVHRQVLPAAQPAPPLVAPPLPQHLSRPVGRADVIAALAARLGRSRLLTIVGPGGIGKTTVALALAPEVAGRYPDGVGFIDLSFLTDGALVPAALAARLAPHIQAQDPLPPLVAYLRPRRMLLILDSCEPVVGALAPLVEAILAGAPGIDILATSRESLGAEGEVIQRLNGLAVPPAAGGLTAAQALDHAAVQLFVDRVAACRGGFELTDADAPAVAEICRRLDGIPLGLELAAGPAAAHGVAGMAARLDDRFRLLVRGRRTAAVRHQTLRAAFDWSYALLSPAERRVLNRLGVFAGGFDLAAVQAVALEEGDTTAADLHIAGLVTKSLVVAAPAGGDQPRLRLLDTIRTYAREQLAASGEMDAVCRRHAAHYLALLGAAAPQWEAQPAQEMLARYTPELDNIRHALDWCHGGLFAEDGSNAAAARTLTLAASPLWVRLSLWMEAAQRTSQALALPQPFADERQQLQLLTLKGMAYTITEMQGEEAVGIWETVLAMAERLGDDSCQLQALMGIWMIYFDLGRLRDTLGLARRFQALAAAHPDRAAPALAERMMGASLHIMGDQLGGARHTEAAIRLSRVAAPPGQTLRFHANQRVLAQSTLAGLLWLLGQIDRAEVEQRAYLEEAAALGHALTTCVAFGQSTCPLALLMGDVSAAQRHGQLLLALSERHGMVMWRHWAGCFELLIQAKRAGRQADPEPVLRALTAITDLSHPRYNALLREVALALGRAGETAKALDLITTSVERSRRNEEGWCLPELIRVRGELLAQRGERREPEALFRQALEMAGEQGALSWQLRAAVSLARLHMRGGAMGDAPDLLAGLLARFSGGEGTTDIRAARAFLAHFGGGMAPAGLLAGPLGAAEGGLLTA</sequence>
<dbReference type="PROSITE" id="PS51755">
    <property type="entry name" value="OMPR_PHOB"/>
    <property type="match status" value="1"/>
</dbReference>
<dbReference type="Proteomes" id="UP000539175">
    <property type="component" value="Unassembled WGS sequence"/>
</dbReference>
<dbReference type="Pfam" id="PF25872">
    <property type="entry name" value="HTH_77"/>
    <property type="match status" value="1"/>
</dbReference>
<dbReference type="SMART" id="SM00862">
    <property type="entry name" value="Trans_reg_C"/>
    <property type="match status" value="1"/>
</dbReference>
<dbReference type="PANTHER" id="PTHR47691:SF3">
    <property type="entry name" value="HTH-TYPE TRANSCRIPTIONAL REGULATOR RV0890C-RELATED"/>
    <property type="match status" value="1"/>
</dbReference>
<dbReference type="SUPFAM" id="SSF48452">
    <property type="entry name" value="TPR-like"/>
    <property type="match status" value="1"/>
</dbReference>
<dbReference type="SUPFAM" id="SSF52540">
    <property type="entry name" value="P-loop containing nucleoside triphosphate hydrolases"/>
    <property type="match status" value="1"/>
</dbReference>
<dbReference type="GO" id="GO:0000160">
    <property type="term" value="P:phosphorelay signal transduction system"/>
    <property type="evidence" value="ECO:0007669"/>
    <property type="project" value="InterPro"/>
</dbReference>
<accession>A0A7X0EEH3</accession>
<organism evidence="4 5">
    <name type="scientific">Nitrospirillum iridis</name>
    <dbReference type="NCBI Taxonomy" id="765888"/>
    <lineage>
        <taxon>Bacteria</taxon>
        <taxon>Pseudomonadati</taxon>
        <taxon>Pseudomonadota</taxon>
        <taxon>Alphaproteobacteria</taxon>
        <taxon>Rhodospirillales</taxon>
        <taxon>Azospirillaceae</taxon>
        <taxon>Nitrospirillum</taxon>
    </lineage>
</organism>
<feature type="domain" description="OmpR/PhoB-type" evidence="3">
    <location>
        <begin position="21"/>
        <end position="123"/>
    </location>
</feature>
<dbReference type="Gene3D" id="1.10.10.10">
    <property type="entry name" value="Winged helix-like DNA-binding domain superfamily/Winged helix DNA-binding domain"/>
    <property type="match status" value="1"/>
</dbReference>